<name>A0A840F3Y1_9ACTN</name>
<evidence type="ECO:0000313" key="1">
    <source>
        <dbReference type="EMBL" id="MBB4136159.1"/>
    </source>
</evidence>
<evidence type="ECO:0000313" key="2">
    <source>
        <dbReference type="Proteomes" id="UP000551501"/>
    </source>
</evidence>
<comment type="caution">
    <text evidence="1">The sequence shown here is derived from an EMBL/GenBank/DDBJ whole genome shotgun (WGS) entry which is preliminary data.</text>
</comment>
<keyword evidence="2" id="KW-1185">Reference proteome</keyword>
<sequence length="237" mass="23530">MLAELAIVPSAPLLVPRLSGPDAVEATDVRTAALLACRSLGEAADRWIVLGVDGPTRRLSAYGSEVPVSASPAADDLAAPLPMLLACWMRGESAPAATLEPMMSASDTSPEDAAAAGRALAAALAADPSPVGVLVVADGATALTPSAPGGGDRDSAHRLQKTIDDAIGAGDVAALARLDPAACDAEGVGGRVPLQVLAGLVDSGAVAGRPRVDVRYAGAPFGVGYTVATVRPAGIDR</sequence>
<dbReference type="RefSeq" id="WP_183371130.1">
    <property type="nucleotide sequence ID" value="NZ_BAABHL010000003.1"/>
</dbReference>
<dbReference type="AlphaFoldDB" id="A0A840F3Y1"/>
<proteinExistence type="predicted"/>
<gene>
    <name evidence="1" type="ORF">BKA16_002711</name>
</gene>
<dbReference type="Gene3D" id="3.40.830.10">
    <property type="entry name" value="LigB-like"/>
    <property type="match status" value="1"/>
</dbReference>
<organism evidence="1 2">
    <name type="scientific">Gordonia humi</name>
    <dbReference type="NCBI Taxonomy" id="686429"/>
    <lineage>
        <taxon>Bacteria</taxon>
        <taxon>Bacillati</taxon>
        <taxon>Actinomycetota</taxon>
        <taxon>Actinomycetes</taxon>
        <taxon>Mycobacteriales</taxon>
        <taxon>Gordoniaceae</taxon>
        <taxon>Gordonia</taxon>
    </lineage>
</organism>
<dbReference type="EMBL" id="JACIFP010000001">
    <property type="protein sequence ID" value="MBB4136159.1"/>
    <property type="molecule type" value="Genomic_DNA"/>
</dbReference>
<accession>A0A840F3Y1</accession>
<reference evidence="1 2" key="1">
    <citation type="submission" date="2020-08" db="EMBL/GenBank/DDBJ databases">
        <title>Sequencing the genomes of 1000 actinobacteria strains.</title>
        <authorList>
            <person name="Klenk H.-P."/>
        </authorList>
    </citation>
    <scope>NUCLEOTIDE SEQUENCE [LARGE SCALE GENOMIC DNA]</scope>
    <source>
        <strain evidence="1 2">DSM 45298</strain>
    </source>
</reference>
<protein>
    <submittedName>
        <fullName evidence="1">Uncharacterized protein</fullName>
    </submittedName>
</protein>
<dbReference type="Proteomes" id="UP000551501">
    <property type="component" value="Unassembled WGS sequence"/>
</dbReference>